<dbReference type="PIRSF" id="PIRSF500139">
    <property type="entry name" value="AE"/>
    <property type="match status" value="1"/>
</dbReference>
<feature type="active site" description="Nucleophile" evidence="8">
    <location>
        <position position="189"/>
    </location>
</feature>
<dbReference type="GO" id="GO:0004197">
    <property type="term" value="F:cysteine-type endopeptidase activity"/>
    <property type="evidence" value="ECO:0007669"/>
    <property type="project" value="InterPro"/>
</dbReference>
<keyword evidence="3 9" id="KW-0732">Signal</keyword>
<dbReference type="FunFam" id="3.40.50.1460:FF:000005">
    <property type="entry name" value="Vacuolar-processing enzyme beta-isozyme"/>
    <property type="match status" value="1"/>
</dbReference>
<dbReference type="InterPro" id="IPR048501">
    <property type="entry name" value="Legum_prodom"/>
</dbReference>
<dbReference type="Gene3D" id="1.10.132.130">
    <property type="match status" value="1"/>
</dbReference>
<dbReference type="OMA" id="MQACPTI"/>
<dbReference type="EMBL" id="LEKV01005125">
    <property type="protein sequence ID" value="KVH89918.1"/>
    <property type="molecule type" value="Genomic_DNA"/>
</dbReference>
<dbReference type="Proteomes" id="UP000243975">
    <property type="component" value="Unassembled WGS sequence"/>
</dbReference>
<dbReference type="AlphaFoldDB" id="A0A103XFU1"/>
<dbReference type="PRINTS" id="PR00776">
    <property type="entry name" value="HEMOGLOBNASE"/>
</dbReference>
<evidence type="ECO:0000256" key="7">
    <source>
        <dbReference type="ARBA" id="ARBA00023180"/>
    </source>
</evidence>
<evidence type="ECO:0000259" key="10">
    <source>
        <dbReference type="Pfam" id="PF20985"/>
    </source>
</evidence>
<accession>A0A103XFU1</accession>
<feature type="active site" description="Nucleophile" evidence="8">
    <location>
        <position position="231"/>
    </location>
</feature>
<name>A0A103XFU1_CYNCS</name>
<organism evidence="11 12">
    <name type="scientific">Cynara cardunculus var. scolymus</name>
    <name type="common">Globe artichoke</name>
    <name type="synonym">Cynara scolymus</name>
    <dbReference type="NCBI Taxonomy" id="59895"/>
    <lineage>
        <taxon>Eukaryota</taxon>
        <taxon>Viridiplantae</taxon>
        <taxon>Streptophyta</taxon>
        <taxon>Embryophyta</taxon>
        <taxon>Tracheophyta</taxon>
        <taxon>Spermatophyta</taxon>
        <taxon>Magnoliopsida</taxon>
        <taxon>eudicotyledons</taxon>
        <taxon>Gunneridae</taxon>
        <taxon>Pentapetalae</taxon>
        <taxon>asterids</taxon>
        <taxon>campanulids</taxon>
        <taxon>Asterales</taxon>
        <taxon>Asteraceae</taxon>
        <taxon>Carduoideae</taxon>
        <taxon>Cardueae</taxon>
        <taxon>Carduinae</taxon>
        <taxon>Cynara</taxon>
    </lineage>
</organism>
<keyword evidence="6" id="KW-1015">Disulfide bond</keyword>
<comment type="caution">
    <text evidence="11">The sequence shown here is derived from an EMBL/GenBank/DDBJ whole genome shotgun (WGS) entry which is preliminary data.</text>
</comment>
<dbReference type="InterPro" id="IPR043577">
    <property type="entry name" value="AE"/>
</dbReference>
<evidence type="ECO:0000256" key="2">
    <source>
        <dbReference type="ARBA" id="ARBA00022670"/>
    </source>
</evidence>
<reference evidence="11 12" key="1">
    <citation type="journal article" date="2016" name="Sci. Rep.">
        <title>The genome sequence of the outbreeding globe artichoke constructed de novo incorporating a phase-aware low-pass sequencing strategy of F1 progeny.</title>
        <authorList>
            <person name="Scaglione D."/>
            <person name="Reyes-Chin-Wo S."/>
            <person name="Acquadro A."/>
            <person name="Froenicke L."/>
            <person name="Portis E."/>
            <person name="Beitel C."/>
            <person name="Tirone M."/>
            <person name="Mauro R."/>
            <person name="Lo Monaco A."/>
            <person name="Mauromicale G."/>
            <person name="Faccioli P."/>
            <person name="Cattivelli L."/>
            <person name="Rieseberg L."/>
            <person name="Michelmore R."/>
            <person name="Lanteri S."/>
        </authorList>
    </citation>
    <scope>NUCLEOTIDE SEQUENCE [LARGE SCALE GENOMIC DNA]</scope>
    <source>
        <strain evidence="11">2C</strain>
    </source>
</reference>
<dbReference type="PIRSF" id="PIRSF019663">
    <property type="entry name" value="Legumain"/>
    <property type="match status" value="1"/>
</dbReference>
<dbReference type="Pfam" id="PF01650">
    <property type="entry name" value="Peptidase_C13"/>
    <property type="match status" value="2"/>
</dbReference>
<comment type="similarity">
    <text evidence="1">Belongs to the peptidase C13 family.</text>
</comment>
<keyword evidence="4" id="KW-0378">Hydrolase</keyword>
<evidence type="ECO:0000256" key="6">
    <source>
        <dbReference type="ARBA" id="ARBA00023157"/>
    </source>
</evidence>
<dbReference type="CDD" id="cd21115">
    <property type="entry name" value="legumain_C"/>
    <property type="match status" value="1"/>
</dbReference>
<feature type="signal peptide" evidence="9">
    <location>
        <begin position="1"/>
        <end position="23"/>
    </location>
</feature>
<evidence type="ECO:0000256" key="9">
    <source>
        <dbReference type="SAM" id="SignalP"/>
    </source>
</evidence>
<keyword evidence="5" id="KW-0788">Thiol protease</keyword>
<evidence type="ECO:0000256" key="8">
    <source>
        <dbReference type="PIRSR" id="PIRSR019663-1"/>
    </source>
</evidence>
<feature type="chain" id="PRO_5007118764" evidence="9">
    <location>
        <begin position="24"/>
        <end position="506"/>
    </location>
</feature>
<gene>
    <name evidence="11" type="ORF">Ccrd_008084</name>
</gene>
<keyword evidence="7" id="KW-0325">Glycoprotein</keyword>
<keyword evidence="2" id="KW-0645">Protease</keyword>
<dbReference type="GO" id="GO:0051603">
    <property type="term" value="P:proteolysis involved in protein catabolic process"/>
    <property type="evidence" value="ECO:0007669"/>
    <property type="project" value="InterPro"/>
</dbReference>
<dbReference type="GO" id="GO:0006624">
    <property type="term" value="P:vacuolar protein processing"/>
    <property type="evidence" value="ECO:0007669"/>
    <property type="project" value="TreeGrafter"/>
</dbReference>
<keyword evidence="12" id="KW-1185">Reference proteome</keyword>
<dbReference type="FunFam" id="1.10.132.130:FF:000001">
    <property type="entry name" value="Vacuolar-processing enzyme beta-isozyme"/>
    <property type="match status" value="1"/>
</dbReference>
<evidence type="ECO:0000256" key="1">
    <source>
        <dbReference type="ARBA" id="ARBA00009941"/>
    </source>
</evidence>
<dbReference type="InterPro" id="IPR046427">
    <property type="entry name" value="Legumain_prodom_sf"/>
</dbReference>
<dbReference type="GO" id="GO:0005773">
    <property type="term" value="C:vacuole"/>
    <property type="evidence" value="ECO:0007669"/>
    <property type="project" value="GOC"/>
</dbReference>
<evidence type="ECO:0000256" key="5">
    <source>
        <dbReference type="ARBA" id="ARBA00022807"/>
    </source>
</evidence>
<protein>
    <submittedName>
        <fullName evidence="11">Peptidase C13, legumain</fullName>
    </submittedName>
</protein>
<feature type="domain" description="Legumain prodomain" evidence="10">
    <location>
        <begin position="393"/>
        <end position="489"/>
    </location>
</feature>
<dbReference type="Gramene" id="KVH89918">
    <property type="protein sequence ID" value="KVH89918"/>
    <property type="gene ID" value="Ccrd_008084"/>
</dbReference>
<evidence type="ECO:0000256" key="4">
    <source>
        <dbReference type="ARBA" id="ARBA00022801"/>
    </source>
</evidence>
<proteinExistence type="inferred from homology"/>
<dbReference type="PANTHER" id="PTHR12000:SF47">
    <property type="entry name" value="LEGUMAIN PROTEIN"/>
    <property type="match status" value="1"/>
</dbReference>
<dbReference type="InterPro" id="IPR001096">
    <property type="entry name" value="Peptidase_C13"/>
</dbReference>
<dbReference type="STRING" id="59895.A0A103XFU1"/>
<evidence type="ECO:0000313" key="12">
    <source>
        <dbReference type="Proteomes" id="UP000243975"/>
    </source>
</evidence>
<dbReference type="Pfam" id="PF20985">
    <property type="entry name" value="Legum_prodom"/>
    <property type="match status" value="1"/>
</dbReference>
<evidence type="ECO:0000256" key="3">
    <source>
        <dbReference type="ARBA" id="ARBA00022729"/>
    </source>
</evidence>
<dbReference type="PANTHER" id="PTHR12000">
    <property type="entry name" value="HEMOGLOBINASE FAMILY MEMBER"/>
    <property type="match status" value="1"/>
</dbReference>
<dbReference type="Gene3D" id="3.40.50.1460">
    <property type="match status" value="1"/>
</dbReference>
<evidence type="ECO:0000313" key="11">
    <source>
        <dbReference type="EMBL" id="KVH89918.1"/>
    </source>
</evidence>
<sequence length="506" mass="56454">MTIKMIRYVIVLLALSIITVVHGRELADDLIRLPSEKHDFFDAGKDDSVGTRWAILLAGSNGYWNYRHQADVCHAFQILKNGGVKEENIVVFMYDDIAYNRENPRQGVIINSPDGDDVYQGVPKIKETRSESFFTDVPHCLKQDYTGKDVNVDNFFAVLLGNKTAVKGGSGKVVNSGPNDRIFIYYTDHGGPGVLGMPTNPYLYADDLNAVLKQKHASGTYKSLVFYLEACEAGSIFEGLLPQGLNIYATTASGPDESSWGTYCPGEYPSPPLEYDTCLGDLYSVAWMEDCDVHNLRTETIKQQYKLVKERTSSDNSYYGSHVMQYGDLPLSKDNLYLYMGTNPANDNFTFVDEDSLQRPAKAVNQRDADLLHFWHKYRKAPEGSETKTEAQKKFAEAMSHRMHIDSSIQLIGKLLFGLEKGPQVLNAVRPAGRPLVDDWARLKTLVRTFETHCGSLSQYGMKHMRSIANLCNEGITNEQMAAASSQACTTFPSNPWSSISNGFTA</sequence>